<dbReference type="PIRSF" id="PIRSF016183">
    <property type="entry name" value="UCP016183"/>
    <property type="match status" value="1"/>
</dbReference>
<evidence type="ECO:0000256" key="4">
    <source>
        <dbReference type="ARBA" id="ARBA00022884"/>
    </source>
</evidence>
<dbReference type="CDD" id="cd16331">
    <property type="entry name" value="YjgA-like"/>
    <property type="match status" value="1"/>
</dbReference>
<dbReference type="OrthoDB" id="5293604at2"/>
<reference evidence="7 8" key="1">
    <citation type="submission" date="2018-06" db="EMBL/GenBank/DDBJ databases">
        <authorList>
            <consortium name="Pathogen Informatics"/>
            <person name="Doyle S."/>
        </authorList>
    </citation>
    <scope>NUCLEOTIDE SEQUENCE [LARGE SCALE GENOMIC DNA]</scope>
    <source>
        <strain evidence="7 8">NCTC12151</strain>
    </source>
</reference>
<dbReference type="SUPFAM" id="SSF158710">
    <property type="entry name" value="PSPTO4464-like"/>
    <property type="match status" value="1"/>
</dbReference>
<keyword evidence="2 5" id="KW-0690">Ribosome biogenesis</keyword>
<protein>
    <recommendedName>
        <fullName evidence="5">Dual-action ribosomal maturation protein DarP</fullName>
    </recommendedName>
    <alternativeName>
        <fullName evidence="5">Large ribosomal subunit assembly factor DarP</fullName>
    </alternativeName>
</protein>
<dbReference type="AlphaFoldDB" id="A0A2X4UWQ7"/>
<keyword evidence="1 5" id="KW-0963">Cytoplasm</keyword>
<evidence type="ECO:0000256" key="3">
    <source>
        <dbReference type="ARBA" id="ARBA00022730"/>
    </source>
</evidence>
<dbReference type="KEGG" id="lri:NCTC12151_02940"/>
<evidence type="ECO:0000256" key="6">
    <source>
        <dbReference type="SAM" id="MobiDB-lite"/>
    </source>
</evidence>
<keyword evidence="3 5" id="KW-0699">rRNA-binding</keyword>
<dbReference type="GO" id="GO:0043022">
    <property type="term" value="F:ribosome binding"/>
    <property type="evidence" value="ECO:0007669"/>
    <property type="project" value="UniProtKB-UniRule"/>
</dbReference>
<keyword evidence="8" id="KW-1185">Reference proteome</keyword>
<dbReference type="FunFam" id="1.10.60.30:FF:000001">
    <property type="entry name" value="UPF0307 protein YjgA"/>
    <property type="match status" value="1"/>
</dbReference>
<dbReference type="Proteomes" id="UP000249005">
    <property type="component" value="Chromosome 1"/>
</dbReference>
<dbReference type="NCBIfam" id="NF003593">
    <property type="entry name" value="PRK05255.1-1"/>
    <property type="match status" value="1"/>
</dbReference>
<dbReference type="GO" id="GO:0005829">
    <property type="term" value="C:cytosol"/>
    <property type="evidence" value="ECO:0007669"/>
    <property type="project" value="TreeGrafter"/>
</dbReference>
<comment type="similarity">
    <text evidence="5">Belongs to the DarP family.</text>
</comment>
<name>A0A2X4UWQ7_9GAMM</name>
<evidence type="ECO:0000256" key="1">
    <source>
        <dbReference type="ARBA" id="ARBA00022490"/>
    </source>
</evidence>
<proteinExistence type="inferred from homology"/>
<dbReference type="GO" id="GO:0019843">
    <property type="term" value="F:rRNA binding"/>
    <property type="evidence" value="ECO:0007669"/>
    <property type="project" value="UniProtKB-UniRule"/>
</dbReference>
<dbReference type="EMBL" id="LS483470">
    <property type="protein sequence ID" value="SQI43283.1"/>
    <property type="molecule type" value="Genomic_DNA"/>
</dbReference>
<dbReference type="PANTHER" id="PTHR38101:SF1">
    <property type="entry name" value="UPF0307 PROTEIN YJGA"/>
    <property type="match status" value="1"/>
</dbReference>
<dbReference type="FunFam" id="1.10.60.30:FF:000002">
    <property type="entry name" value="UPF0307 protein YjgA"/>
    <property type="match status" value="1"/>
</dbReference>
<organism evidence="7 8">
    <name type="scientific">Leminorella richardii</name>
    <dbReference type="NCBI Taxonomy" id="158841"/>
    <lineage>
        <taxon>Bacteria</taxon>
        <taxon>Pseudomonadati</taxon>
        <taxon>Pseudomonadota</taxon>
        <taxon>Gammaproteobacteria</taxon>
        <taxon>Enterobacterales</taxon>
        <taxon>Budviciaceae</taxon>
        <taxon>Leminorella</taxon>
    </lineage>
</organism>
<feature type="region of interest" description="Disordered" evidence="6">
    <location>
        <begin position="1"/>
        <end position="24"/>
    </location>
</feature>
<dbReference type="Pfam" id="PF04751">
    <property type="entry name" value="DarP"/>
    <property type="match status" value="1"/>
</dbReference>
<accession>A0A2X4UWQ7</accession>
<dbReference type="GO" id="GO:1902626">
    <property type="term" value="P:assembly of large subunit precursor of preribosome"/>
    <property type="evidence" value="ECO:0007669"/>
    <property type="project" value="UniProtKB-UniRule"/>
</dbReference>
<comment type="subcellular location">
    <subcellularLocation>
        <location evidence="5">Cytoplasm</location>
    </subcellularLocation>
    <text evidence="5">Associates with late stage pre-50S ribosomal subunits.</text>
</comment>
<dbReference type="PANTHER" id="PTHR38101">
    <property type="entry name" value="UPF0307 PROTEIN YJGA"/>
    <property type="match status" value="1"/>
</dbReference>
<comment type="function">
    <text evidence="5">Member of a network of 50S ribosomal subunit biogenesis factors which assembles along the 30S-50S interface, preventing incorrect 23S rRNA structures from forming. Promotes peptidyl transferase center (PTC) maturation.</text>
</comment>
<evidence type="ECO:0000256" key="2">
    <source>
        <dbReference type="ARBA" id="ARBA00022517"/>
    </source>
</evidence>
<dbReference type="InterPro" id="IPR006839">
    <property type="entry name" value="DarP"/>
</dbReference>
<dbReference type="RefSeq" id="WP_111741307.1">
    <property type="nucleotide sequence ID" value="NZ_LR698987.1"/>
</dbReference>
<gene>
    <name evidence="7" type="primary">yjgA</name>
    <name evidence="5" type="synonym">darP</name>
    <name evidence="7" type="ORF">NCTC12151_02940</name>
</gene>
<sequence>MSKYTEDEQWLDDSLPGNEPEAEDDEIIWVSKSEIKRDAEVLKDLGVELVKLGKNALERIPLDEDLRAAIDLAQRIKKEGYRRQIQLIGKMLRARDVEPIQTALDKLKNRHNQQVAVFHKLESLRDRLIDGGDDAITDVLELYPNGDRQQLRSMVRTAQKERAGNKPPKAYRQIFQYLKDLAEQDE</sequence>
<evidence type="ECO:0000313" key="8">
    <source>
        <dbReference type="Proteomes" id="UP000249005"/>
    </source>
</evidence>
<dbReference type="InterPro" id="IPR023153">
    <property type="entry name" value="DarP_sf"/>
</dbReference>
<dbReference type="HAMAP" id="MF_00765">
    <property type="entry name" value="DarP"/>
    <property type="match status" value="1"/>
</dbReference>
<keyword evidence="4 5" id="KW-0694">RNA-binding</keyword>
<evidence type="ECO:0000256" key="5">
    <source>
        <dbReference type="HAMAP-Rule" id="MF_00765"/>
    </source>
</evidence>
<dbReference type="Gene3D" id="1.10.60.30">
    <property type="entry name" value="PSPTO4464-like domains"/>
    <property type="match status" value="2"/>
</dbReference>
<evidence type="ECO:0000313" key="7">
    <source>
        <dbReference type="EMBL" id="SQI43283.1"/>
    </source>
</evidence>